<keyword evidence="1" id="KW-0812">Transmembrane</keyword>
<organism evidence="2 3">
    <name type="scientific">Streptacidiphilus pinicola</name>
    <dbReference type="NCBI Taxonomy" id="2219663"/>
    <lineage>
        <taxon>Bacteria</taxon>
        <taxon>Bacillati</taxon>
        <taxon>Actinomycetota</taxon>
        <taxon>Actinomycetes</taxon>
        <taxon>Kitasatosporales</taxon>
        <taxon>Streptomycetaceae</taxon>
        <taxon>Streptacidiphilus</taxon>
    </lineage>
</organism>
<sequence length="437" mass="47494">MMPKEASDARVDRMPAGAGAVRYTASDEVKRRGVRRMKAIATGFLVAATVIYVLTTWALRSGAGSWAGYVQAAAEAGMVGALADWFAVTALFKRPLGLPIPHTAIIPTKKDAFGVSLGTFVGENFLSVEVVRARLRALGVGKRLGLWLSAPGSAEKVTREASAALRGALAVLRDEDVQAVVGEAVTRRASAQPVAQPIGRMLSRVVEEGGHRGVVDLCVVRLHDWLVVHREQVVRTISEEAPGWTPKFIDNQIGVRVYRELLRFATEVRDDPGHAARGAIDSFLTDFAWELREDPETIGRIERAKADLLSRPEVQDLIASAWSAVRGMVLEAAEDENSQLRVRMRDGLRSFGARLADDPRMQAKVDGWLEDAAEYVVDTYRGEITSLISETVAGWDATEASRKIEANVGRDLQFIRINGTVVGAIAGLLIHTISVLV</sequence>
<feature type="transmembrane region" description="Helical" evidence="1">
    <location>
        <begin position="39"/>
        <end position="60"/>
    </location>
</feature>
<evidence type="ECO:0000256" key="1">
    <source>
        <dbReference type="SAM" id="Phobius"/>
    </source>
</evidence>
<keyword evidence="1" id="KW-1133">Transmembrane helix</keyword>
<dbReference type="PANTHER" id="PTHR38442:SF1">
    <property type="entry name" value="INNER MEMBRANE PROTEIN"/>
    <property type="match status" value="1"/>
</dbReference>
<proteinExistence type="predicted"/>
<gene>
    <name evidence="2" type="ORF">DN069_08270</name>
</gene>
<evidence type="ECO:0000313" key="3">
    <source>
        <dbReference type="Proteomes" id="UP000248889"/>
    </source>
</evidence>
<dbReference type="PANTHER" id="PTHR38442">
    <property type="entry name" value="INNER MEMBRANE PROTEIN-RELATED"/>
    <property type="match status" value="1"/>
</dbReference>
<dbReference type="Proteomes" id="UP000248889">
    <property type="component" value="Unassembled WGS sequence"/>
</dbReference>
<accession>A0A2X0ILV1</accession>
<dbReference type="Pfam" id="PF04286">
    <property type="entry name" value="DUF445"/>
    <property type="match status" value="1"/>
</dbReference>
<keyword evidence="1" id="KW-0472">Membrane</keyword>
<dbReference type="InterPro" id="IPR007383">
    <property type="entry name" value="DUF445"/>
</dbReference>
<dbReference type="GO" id="GO:0005886">
    <property type="term" value="C:plasma membrane"/>
    <property type="evidence" value="ECO:0007669"/>
    <property type="project" value="TreeGrafter"/>
</dbReference>
<reference evidence="2 3" key="1">
    <citation type="submission" date="2018-06" db="EMBL/GenBank/DDBJ databases">
        <title>Streptacidiphilus pinicola sp. nov., isolated from pine grove soil.</title>
        <authorList>
            <person name="Roh S.G."/>
            <person name="Park S."/>
            <person name="Kim M.-K."/>
            <person name="Yun B.-R."/>
            <person name="Park J."/>
            <person name="Kim M.J."/>
            <person name="Kim Y.S."/>
            <person name="Kim S.B."/>
        </authorList>
    </citation>
    <scope>NUCLEOTIDE SEQUENCE [LARGE SCALE GENOMIC DNA]</scope>
    <source>
        <strain evidence="2 3">MMS16-CNU450</strain>
    </source>
</reference>
<dbReference type="EMBL" id="QKYN01000033">
    <property type="protein sequence ID" value="RAG86102.1"/>
    <property type="molecule type" value="Genomic_DNA"/>
</dbReference>
<keyword evidence="3" id="KW-1185">Reference proteome</keyword>
<protein>
    <submittedName>
        <fullName evidence="2">DUF445 domain-containing protein</fullName>
    </submittedName>
</protein>
<comment type="caution">
    <text evidence="2">The sequence shown here is derived from an EMBL/GenBank/DDBJ whole genome shotgun (WGS) entry which is preliminary data.</text>
</comment>
<name>A0A2X0ILV1_9ACTN</name>
<evidence type="ECO:0000313" key="2">
    <source>
        <dbReference type="EMBL" id="RAG86102.1"/>
    </source>
</evidence>
<dbReference type="AlphaFoldDB" id="A0A2X0ILV1"/>
<dbReference type="OrthoDB" id="9769590at2"/>